<reference evidence="1 2" key="1">
    <citation type="journal article" date="2023" name="ACS Omega">
        <title>Identification of the Neoaspergillic Acid Biosynthesis Gene Cluster by Establishing an In Vitro CRISPR-Ribonucleoprotein Genetic System in Aspergillus melleus.</title>
        <authorList>
            <person name="Yuan B."/>
            <person name="Grau M.F."/>
            <person name="Murata R.M."/>
            <person name="Torok T."/>
            <person name="Venkateswaran K."/>
            <person name="Stajich J.E."/>
            <person name="Wang C.C.C."/>
        </authorList>
    </citation>
    <scope>NUCLEOTIDE SEQUENCE [LARGE SCALE GENOMIC DNA]</scope>
    <source>
        <strain evidence="1 2">IMV 1140</strain>
    </source>
</reference>
<organism evidence="1 2">
    <name type="scientific">Aspergillus melleus</name>
    <dbReference type="NCBI Taxonomy" id="138277"/>
    <lineage>
        <taxon>Eukaryota</taxon>
        <taxon>Fungi</taxon>
        <taxon>Dikarya</taxon>
        <taxon>Ascomycota</taxon>
        <taxon>Pezizomycotina</taxon>
        <taxon>Eurotiomycetes</taxon>
        <taxon>Eurotiomycetidae</taxon>
        <taxon>Eurotiales</taxon>
        <taxon>Aspergillaceae</taxon>
        <taxon>Aspergillus</taxon>
        <taxon>Aspergillus subgen. Circumdati</taxon>
    </lineage>
</organism>
<protein>
    <submittedName>
        <fullName evidence="1">Uncharacterized protein</fullName>
    </submittedName>
</protein>
<dbReference type="EMBL" id="JAOPJF010000002">
    <property type="protein sequence ID" value="KAK1150048.1"/>
    <property type="molecule type" value="Genomic_DNA"/>
</dbReference>
<accession>A0ACC3BHP3</accession>
<evidence type="ECO:0000313" key="1">
    <source>
        <dbReference type="EMBL" id="KAK1150048.1"/>
    </source>
</evidence>
<sequence length="472" mass="51944">MERIIYNRALEAPLQMAVTDGAVHLTYAGLLTESIDLAHKLRARSVSSAEPVGILLGPGVRQITAQLAVIFVGGTCVPIEPTIPELRLQSLLEEIHAKYIVTGQEDPTDLPGFESFGIGYPQEPQSNGVPNWEFGTTATRSHILFTSGTTGRPKPVQIRADSIVHLATQTPLTPLSRGDRVAQFNNPGCLSSFLEEDEVTVIIMTAALFEIIAFASPETFQTLRHVITGGDVANVQAMSGILDNGPPNHLWNVYGPTECTTFVTAMEVLPEEAQRDRISIGRPVGESSIYLLDRDQVPIQQSGQRGEIYIAGPGLAMGYLKRPFEDKNRFIQIPREGPRASQDEIVKHLGFRVELGKIDRVLRSHMPVQAVVVAQQPPCANKMDSLVAFVIVNQTEEVDAESLVEFTRQHLPSYMVPDTVEVVSTFPLTAHGKIDRQGLLQEWANSSEEREENAGEKQDVLRPLWSDLLHVP</sequence>
<comment type="caution">
    <text evidence="1">The sequence shown here is derived from an EMBL/GenBank/DDBJ whole genome shotgun (WGS) entry which is preliminary data.</text>
</comment>
<evidence type="ECO:0000313" key="2">
    <source>
        <dbReference type="Proteomes" id="UP001177260"/>
    </source>
</evidence>
<name>A0ACC3BHP3_9EURO</name>
<proteinExistence type="predicted"/>
<gene>
    <name evidence="1" type="ORF">N8T08_003606</name>
</gene>
<dbReference type="Proteomes" id="UP001177260">
    <property type="component" value="Unassembled WGS sequence"/>
</dbReference>
<keyword evidence="2" id="KW-1185">Reference proteome</keyword>